<protein>
    <submittedName>
        <fullName evidence="2">Uncharacterized protein</fullName>
    </submittedName>
</protein>
<dbReference type="EMBL" id="MU150286">
    <property type="protein sequence ID" value="KAF9461281.1"/>
    <property type="molecule type" value="Genomic_DNA"/>
</dbReference>
<feature type="compositionally biased region" description="Low complexity" evidence="1">
    <location>
        <begin position="352"/>
        <end position="367"/>
    </location>
</feature>
<feature type="compositionally biased region" description="Pro residues" evidence="1">
    <location>
        <begin position="316"/>
        <end position="346"/>
    </location>
</feature>
<dbReference type="AlphaFoldDB" id="A0A9P5Y4R2"/>
<dbReference type="Proteomes" id="UP000807353">
    <property type="component" value="Unassembled WGS sequence"/>
</dbReference>
<comment type="caution">
    <text evidence="2">The sequence shown here is derived from an EMBL/GenBank/DDBJ whole genome shotgun (WGS) entry which is preliminary data.</text>
</comment>
<feature type="region of interest" description="Disordered" evidence="1">
    <location>
        <begin position="309"/>
        <end position="367"/>
    </location>
</feature>
<keyword evidence="3" id="KW-1185">Reference proteome</keyword>
<reference evidence="2" key="1">
    <citation type="submission" date="2020-11" db="EMBL/GenBank/DDBJ databases">
        <authorList>
            <consortium name="DOE Joint Genome Institute"/>
            <person name="Ahrendt S."/>
            <person name="Riley R."/>
            <person name="Andreopoulos W."/>
            <person name="Labutti K."/>
            <person name="Pangilinan J."/>
            <person name="Ruiz-Duenas F.J."/>
            <person name="Barrasa J.M."/>
            <person name="Sanchez-Garcia M."/>
            <person name="Camarero S."/>
            <person name="Miyauchi S."/>
            <person name="Serrano A."/>
            <person name="Linde D."/>
            <person name="Babiker R."/>
            <person name="Drula E."/>
            <person name="Ayuso-Fernandez I."/>
            <person name="Pacheco R."/>
            <person name="Padilla G."/>
            <person name="Ferreira P."/>
            <person name="Barriuso J."/>
            <person name="Kellner H."/>
            <person name="Castanera R."/>
            <person name="Alfaro M."/>
            <person name="Ramirez L."/>
            <person name="Pisabarro A.G."/>
            <person name="Kuo A."/>
            <person name="Tritt A."/>
            <person name="Lipzen A."/>
            <person name="He G."/>
            <person name="Yan M."/>
            <person name="Ng V."/>
            <person name="Cullen D."/>
            <person name="Martin F."/>
            <person name="Rosso M.-N."/>
            <person name="Henrissat B."/>
            <person name="Hibbett D."/>
            <person name="Martinez A.T."/>
            <person name="Grigoriev I.V."/>
        </authorList>
    </citation>
    <scope>NUCLEOTIDE SEQUENCE</scope>
    <source>
        <strain evidence="2">CBS 247.69</strain>
    </source>
</reference>
<sequence>MKGHISNSDKRAKRSALIVRSLIIGPTTTAPPQLTPTHAKPRLSQIKSQLIKTKSANKVIAQLRVLPVSDTEGATYGRGPIHAVCLEHTDIEEHTLHFSCLSESISGKDKSMNAANATGAPSLEKLAAIFMEMNIVDLIASPDLGLGQPGDGEGILAGAVPTAETVLKGIELITPQLMALGFATGKAILPDHAGVYPPTDRMSVLTYWWGLELVLPPPSLEYLANVQSIAGTVVNFLSALSLINNGVREILPFVRYIAQFIDFEFNNIKRQDKGRGVVCAATWIMPAAMVPRPWDFPEPPIQRILPIEDGHKRIPDPPAPTPPPKSTFPPPKSETPPFVIPLPLPQIPMGLQSSTQPTSPVTTETNN</sequence>
<accession>A0A9P5Y4R2</accession>
<gene>
    <name evidence="2" type="ORF">BDZ94DRAFT_1167904</name>
</gene>
<organism evidence="2 3">
    <name type="scientific">Collybia nuda</name>
    <dbReference type="NCBI Taxonomy" id="64659"/>
    <lineage>
        <taxon>Eukaryota</taxon>
        <taxon>Fungi</taxon>
        <taxon>Dikarya</taxon>
        <taxon>Basidiomycota</taxon>
        <taxon>Agaricomycotina</taxon>
        <taxon>Agaricomycetes</taxon>
        <taxon>Agaricomycetidae</taxon>
        <taxon>Agaricales</taxon>
        <taxon>Tricholomatineae</taxon>
        <taxon>Clitocybaceae</taxon>
        <taxon>Collybia</taxon>
    </lineage>
</organism>
<evidence type="ECO:0000256" key="1">
    <source>
        <dbReference type="SAM" id="MobiDB-lite"/>
    </source>
</evidence>
<proteinExistence type="predicted"/>
<name>A0A9P5Y4R2_9AGAR</name>
<dbReference type="OrthoDB" id="2434934at2759"/>
<evidence type="ECO:0000313" key="3">
    <source>
        <dbReference type="Proteomes" id="UP000807353"/>
    </source>
</evidence>
<evidence type="ECO:0000313" key="2">
    <source>
        <dbReference type="EMBL" id="KAF9461281.1"/>
    </source>
</evidence>